<evidence type="ECO:0000256" key="1">
    <source>
        <dbReference type="SAM" id="MobiDB-lite"/>
    </source>
</evidence>
<name>A0A1I8I621_9PLAT</name>
<feature type="region of interest" description="Disordered" evidence="1">
    <location>
        <begin position="1070"/>
        <end position="1094"/>
    </location>
</feature>
<feature type="region of interest" description="Disordered" evidence="1">
    <location>
        <begin position="999"/>
        <end position="1030"/>
    </location>
</feature>
<proteinExistence type="predicted"/>
<keyword evidence="3" id="KW-1185">Reference proteome</keyword>
<evidence type="ECO:0000313" key="4">
    <source>
        <dbReference type="WBParaSite" id="maker-uti_cns_0010148-snap-gene-0.3-mRNA-1"/>
    </source>
</evidence>
<reference evidence="4" key="1">
    <citation type="submission" date="2016-11" db="UniProtKB">
        <authorList>
            <consortium name="WormBaseParasite"/>
        </authorList>
    </citation>
    <scope>IDENTIFICATION</scope>
</reference>
<feature type="region of interest" description="Disordered" evidence="1">
    <location>
        <begin position="578"/>
        <end position="601"/>
    </location>
</feature>
<feature type="signal peptide" evidence="2">
    <location>
        <begin position="1"/>
        <end position="19"/>
    </location>
</feature>
<feature type="chain" id="PRO_5009320726" evidence="2">
    <location>
        <begin position="20"/>
        <end position="1405"/>
    </location>
</feature>
<feature type="compositionally biased region" description="Low complexity" evidence="1">
    <location>
        <begin position="861"/>
        <end position="873"/>
    </location>
</feature>
<feature type="region of interest" description="Disordered" evidence="1">
    <location>
        <begin position="850"/>
        <end position="879"/>
    </location>
</feature>
<keyword evidence="2" id="KW-0732">Signal</keyword>
<feature type="region of interest" description="Disordered" evidence="1">
    <location>
        <begin position="666"/>
        <end position="701"/>
    </location>
</feature>
<sequence length="1405" mass="149173">MALLIACLWLLSRRPFVRYRLSCLLLVRWNCAADLACLLNKTCFALLDRPEMLENAGQHVAAWVCKLYHFSDNATLTLQVWALTLFAMERAAMCLRLKFALKHFNAFRLKIGVTVAGIVGVAAHLNYLWMFSIVGEGLSNRGGGREDATDSSGDSSGESRAELICSVLPEFHSVYSVAVILEVFVNIYGPILICAASTAAVLVGWLCGRAEQLSPFGGSLPGSARECQHQQHQQQFRRGRASNSLNGATPDGRPTELATFQSAELVNISARVLFLALALLCYPPLAVTGLFKAHTVHSRSELSQSIYPILYYILQPIKNILSALFHFAFVAYLLVAHRNSACRRILGRKYAAVRLQTSGDQLELQERNDGESGRDQLSEQQQAAVPMKRLENFSDEEDLRFNRHSGYGAINGLDGNSGIGDPLIQHQRPLNHQQPDLQAAVSQILESVAGQVIDVASAGHAGAPQALEQQEYLQRSRAFIRAGNDGLRGHQPLRRAVPSVPANSANSLVALLSGSSSHTADLQLVAGAAQALAYAVAALNTKLAPAVGSNVGLDCCCCCCLRLCCRRLLDGVIRLPPTPAVEEEGQPPSIPVDDSTIPPSASPRRRVAVAAAVAPAFACRLTRQSTGFLAIVDLLADAAADAADKIAATSSTVGLAALELHRASAAAAGPQEDQCSGGRQDQQQEEEDNQTDDHGYSLESTIRTQTRTVELSELGLPWSLAWMVSGNCSGWPSPSRVTDLMTYSVPELESICRPELVASMSENLGRQSFTSVTSTKTVAVPASNFVIDIVVDSVFDGRGVGFIGVVSSHGADFAVVLGLLGHPELVLEAAESRRVVVAVFDGHHDCGRVGRRPAATEAPVRSSGAASLGSSRSNGRTANSSPVLASIWKAPSIQEAGDVGNREYTSLLLGSSSASLAVTNPRDLRCCRCSVADTVCGGSFSGRRIVALPVKDTGGCPRSVQTTASSTVGRCSRSRDRVDLRVYIRSRWLLLDDVDAARTNPPTSSPSAPPGVSLSLQSTSPPGPESPSRACTLATSTFASELLRGLPLSVATTSSSSTASPLAGSSFADSASIRRASDTAPRPSGDSEHAGMPAAGQGVVHDAILPEILVCGEDIGHRTAYWRVLSERLAVVNPLLEYWALVVDVGDQDVQAATSASPVLLLPVQNPVGDHGHPLEPAVAVLVQTERQILASLRVDQPVFDPAVGPLIWIGGSQTQSQIGATHSRQSGRRFFTFSNLKSRRAAGERRPVVVVVGQPKDELFNPGGARPVGNRPDDGQRQLAGLHGVAAWVPSFSLASLPVAAAGGSAQVVAIQASKSVQLGAGAVDGQPVHNDGAGAVWEVHDLQQRPGCLAAAEVETSVKIVQHRACRGVVAQVDDRMPGGRCGWYCSGCEAEQQQQQQQQLSH</sequence>
<protein>
    <submittedName>
        <fullName evidence="4">G_PROTEIN_RECEP_F1_2 domain-containing protein</fullName>
    </submittedName>
</protein>
<dbReference type="Gene3D" id="1.20.1070.10">
    <property type="entry name" value="Rhodopsin 7-helix transmembrane proteins"/>
    <property type="match status" value="1"/>
</dbReference>
<accession>A0A1I8I621</accession>
<evidence type="ECO:0000256" key="2">
    <source>
        <dbReference type="SAM" id="SignalP"/>
    </source>
</evidence>
<organism evidence="3 4">
    <name type="scientific">Macrostomum lignano</name>
    <dbReference type="NCBI Taxonomy" id="282301"/>
    <lineage>
        <taxon>Eukaryota</taxon>
        <taxon>Metazoa</taxon>
        <taxon>Spiralia</taxon>
        <taxon>Lophotrochozoa</taxon>
        <taxon>Platyhelminthes</taxon>
        <taxon>Rhabditophora</taxon>
        <taxon>Macrostomorpha</taxon>
        <taxon>Macrostomida</taxon>
        <taxon>Macrostomidae</taxon>
        <taxon>Macrostomum</taxon>
    </lineage>
</organism>
<evidence type="ECO:0000313" key="3">
    <source>
        <dbReference type="Proteomes" id="UP000095280"/>
    </source>
</evidence>
<dbReference type="WBParaSite" id="maker-uti_cns_0010148-snap-gene-0.3-mRNA-1">
    <property type="protein sequence ID" value="maker-uti_cns_0010148-snap-gene-0.3-mRNA-1"/>
    <property type="gene ID" value="maker-uti_cns_0010148-snap-gene-0.3"/>
</dbReference>
<dbReference type="Proteomes" id="UP000095280">
    <property type="component" value="Unplaced"/>
</dbReference>